<sequence length="120" mass="12988">MRIALGDGAPAGIIGRIGGFHLNLALSSVDGAYSRHRHVPSRPESCSVIRAPIIGGASPENKSDKTRAPAVPARFSSSFRHPFAAVRMRQIAVLTFFCIGNIASHHRRVYSWNCLLHVSS</sequence>
<proteinExistence type="predicted"/>
<gene>
    <name evidence="1" type="ORF">C3743_25990</name>
</gene>
<name>A0A2S5DWP8_9BURK</name>
<dbReference type="Proteomes" id="UP000238655">
    <property type="component" value="Chromosome 1"/>
</dbReference>
<evidence type="ECO:0000313" key="2">
    <source>
        <dbReference type="Proteomes" id="UP000238655"/>
    </source>
</evidence>
<dbReference type="EMBL" id="PQVP01000002">
    <property type="protein sequence ID" value="POZ83550.1"/>
    <property type="molecule type" value="Genomic_DNA"/>
</dbReference>
<accession>A0A2S5DWP8</accession>
<comment type="caution">
    <text evidence="1">The sequence shown here is derived from an EMBL/GenBank/DDBJ whole genome shotgun (WGS) entry which is preliminary data.</text>
</comment>
<evidence type="ECO:0000313" key="1">
    <source>
        <dbReference type="EMBL" id="POZ83550.1"/>
    </source>
</evidence>
<protein>
    <submittedName>
        <fullName evidence="1">Uncharacterized protein</fullName>
    </submittedName>
</protein>
<reference evidence="1 2" key="1">
    <citation type="submission" date="2018-01" db="EMBL/GenBank/DDBJ databases">
        <title>Successful Treatment of Persistent Burkholderia cepacia Bacteremia with Ceftazidime-Avibactam.</title>
        <authorList>
            <person name="Tamma P."/>
            <person name="Fan Y."/>
            <person name="Bergman Y."/>
            <person name="Sick-Samuels A."/>
            <person name="Hsu A."/>
            <person name="Timp W."/>
            <person name="Simner P."/>
        </authorList>
    </citation>
    <scope>NUCLEOTIDE SEQUENCE [LARGE SCALE GENOMIC DNA]</scope>
    <source>
        <strain evidence="1 2">170816</strain>
    </source>
</reference>
<dbReference type="AlphaFoldDB" id="A0A2S5DWP8"/>
<organism evidence="1 2">
    <name type="scientific">Burkholderia contaminans</name>
    <dbReference type="NCBI Taxonomy" id="488447"/>
    <lineage>
        <taxon>Bacteria</taxon>
        <taxon>Pseudomonadati</taxon>
        <taxon>Pseudomonadota</taxon>
        <taxon>Betaproteobacteria</taxon>
        <taxon>Burkholderiales</taxon>
        <taxon>Burkholderiaceae</taxon>
        <taxon>Burkholderia</taxon>
        <taxon>Burkholderia cepacia complex</taxon>
    </lineage>
</organism>